<dbReference type="Proteomes" id="UP001596328">
    <property type="component" value="Unassembled WGS sequence"/>
</dbReference>
<evidence type="ECO:0008006" key="4">
    <source>
        <dbReference type="Google" id="ProtNLM"/>
    </source>
</evidence>
<evidence type="ECO:0000313" key="2">
    <source>
        <dbReference type="EMBL" id="MFC6723693.1"/>
    </source>
</evidence>
<accession>A0ABD5RXF0</accession>
<proteinExistence type="predicted"/>
<dbReference type="EMBL" id="JBHSWU010000037">
    <property type="protein sequence ID" value="MFC6723693.1"/>
    <property type="molecule type" value="Genomic_DNA"/>
</dbReference>
<protein>
    <recommendedName>
        <fullName evidence="4">SPW repeat-containing protein</fullName>
    </recommendedName>
</protein>
<evidence type="ECO:0000313" key="3">
    <source>
        <dbReference type="Proteomes" id="UP001596328"/>
    </source>
</evidence>
<feature type="transmembrane region" description="Helical" evidence="1">
    <location>
        <begin position="95"/>
        <end position="115"/>
    </location>
</feature>
<sequence>MFGTDERARTLRSFVLALVGTPWLLLIEPARRVVSLEATLAAIGLGAVLGVVAAIGLADVDYRDVNDVTASVVTLGCIGVATVVVWLLVPHQYLGTVLQFALAFAWAMPVTQLLYNRYRAPESG</sequence>
<feature type="transmembrane region" description="Helical" evidence="1">
    <location>
        <begin position="39"/>
        <end position="58"/>
    </location>
</feature>
<evidence type="ECO:0000256" key="1">
    <source>
        <dbReference type="SAM" id="Phobius"/>
    </source>
</evidence>
<comment type="caution">
    <text evidence="2">The sequence shown here is derived from an EMBL/GenBank/DDBJ whole genome shotgun (WGS) entry which is preliminary data.</text>
</comment>
<dbReference type="AlphaFoldDB" id="A0ABD5RXF0"/>
<organism evidence="2 3">
    <name type="scientific">Halobium palmae</name>
    <dbReference type="NCBI Taxonomy" id="1776492"/>
    <lineage>
        <taxon>Archaea</taxon>
        <taxon>Methanobacteriati</taxon>
        <taxon>Methanobacteriota</taxon>
        <taxon>Stenosarchaea group</taxon>
        <taxon>Halobacteria</taxon>
        <taxon>Halobacteriales</taxon>
        <taxon>Haloferacaceae</taxon>
        <taxon>Halobium</taxon>
    </lineage>
</organism>
<keyword evidence="1" id="KW-0472">Membrane</keyword>
<keyword evidence="1" id="KW-0812">Transmembrane</keyword>
<reference evidence="2 3" key="1">
    <citation type="journal article" date="2019" name="Int. J. Syst. Evol. Microbiol.">
        <title>The Global Catalogue of Microorganisms (GCM) 10K type strain sequencing project: providing services to taxonomists for standard genome sequencing and annotation.</title>
        <authorList>
            <consortium name="The Broad Institute Genomics Platform"/>
            <consortium name="The Broad Institute Genome Sequencing Center for Infectious Disease"/>
            <person name="Wu L."/>
            <person name="Ma J."/>
        </authorList>
    </citation>
    <scope>NUCLEOTIDE SEQUENCE [LARGE SCALE GENOMIC DNA]</scope>
    <source>
        <strain evidence="2 3">NBRC 111368</strain>
    </source>
</reference>
<feature type="transmembrane region" description="Helical" evidence="1">
    <location>
        <begin position="70"/>
        <end position="89"/>
    </location>
</feature>
<name>A0ABD5RXF0_9EURY</name>
<keyword evidence="1" id="KW-1133">Transmembrane helix</keyword>
<keyword evidence="3" id="KW-1185">Reference proteome</keyword>
<gene>
    <name evidence="2" type="ORF">ACFQE1_04705</name>
</gene>